<accession>A0A0C5J8G0</accession>
<keyword evidence="1" id="KW-0472">Membrane</keyword>
<dbReference type="Pfam" id="PF05433">
    <property type="entry name" value="Rick_17kDa_Anti"/>
    <property type="match status" value="1"/>
</dbReference>
<organism evidence="3 4">
    <name type="scientific">Rugosibacter aromaticivorans</name>
    <dbReference type="NCBI Taxonomy" id="1565605"/>
    <lineage>
        <taxon>Bacteria</taxon>
        <taxon>Pseudomonadati</taxon>
        <taxon>Pseudomonadota</taxon>
        <taxon>Betaproteobacteria</taxon>
        <taxon>Nitrosomonadales</taxon>
        <taxon>Sterolibacteriaceae</taxon>
        <taxon>Rugosibacter</taxon>
    </lineage>
</organism>
<proteinExistence type="predicted"/>
<protein>
    <recommendedName>
        <fullName evidence="2">Glycine zipper 2TM domain-containing protein</fullName>
    </recommendedName>
</protein>
<reference evidence="3 4" key="1">
    <citation type="journal article" date="2015" name="Genome Announc.">
        <title>Complete Genome Sequence of a Novel Bacterium within the Family Rhodocyclaceae That Degrades Polycyclic Aromatic Hydrocarbons.</title>
        <authorList>
            <person name="Singleton D.R."/>
            <person name="Dickey A.N."/>
            <person name="Scholl E.H."/>
            <person name="Wright F.A."/>
            <person name="Aitken M.D."/>
        </authorList>
    </citation>
    <scope>NUCLEOTIDE SEQUENCE [LARGE SCALE GENOMIC DNA]</scope>
    <source>
        <strain evidence="4">PG1-Ca6</strain>
    </source>
</reference>
<gene>
    <name evidence="3" type="ORF">PG1C_06720</name>
</gene>
<evidence type="ECO:0000313" key="4">
    <source>
        <dbReference type="Proteomes" id="UP000061603"/>
    </source>
</evidence>
<dbReference type="EMBL" id="CP010554">
    <property type="protein sequence ID" value="AJP48235.1"/>
    <property type="molecule type" value="Genomic_DNA"/>
</dbReference>
<feature type="domain" description="Glycine zipper 2TM" evidence="2">
    <location>
        <begin position="94"/>
        <end position="134"/>
    </location>
</feature>
<evidence type="ECO:0000259" key="2">
    <source>
        <dbReference type="Pfam" id="PF05433"/>
    </source>
</evidence>
<keyword evidence="1" id="KW-1133">Transmembrane helix</keyword>
<feature type="transmembrane region" description="Helical" evidence="1">
    <location>
        <begin position="7"/>
        <end position="30"/>
    </location>
</feature>
<dbReference type="InterPro" id="IPR008816">
    <property type="entry name" value="Gly_zipper_2TM_dom"/>
</dbReference>
<evidence type="ECO:0000256" key="1">
    <source>
        <dbReference type="SAM" id="Phobius"/>
    </source>
</evidence>
<dbReference type="STRING" id="1565605.PG1C_06720"/>
<dbReference type="HOGENOM" id="CLU_090265_1_1_4"/>
<dbReference type="GO" id="GO:0019867">
    <property type="term" value="C:outer membrane"/>
    <property type="evidence" value="ECO:0007669"/>
    <property type="project" value="InterPro"/>
</dbReference>
<dbReference type="KEGG" id="rbu:PG1C_06720"/>
<dbReference type="AlphaFoldDB" id="A0A0C5J8G0"/>
<dbReference type="RefSeq" id="WP_202636721.1">
    <property type="nucleotide sequence ID" value="NZ_CP010554.1"/>
</dbReference>
<keyword evidence="1" id="KW-0812">Transmembrane</keyword>
<keyword evidence="4" id="KW-1185">Reference proteome</keyword>
<evidence type="ECO:0000313" key="3">
    <source>
        <dbReference type="EMBL" id="AJP48235.1"/>
    </source>
</evidence>
<sequence length="182" mass="18229">MQTRPKLLYPLMVIAAIAVTVFSLLGIATLTGALPPAHSEAGAASLAAATQEALPKSGTGSAGHDRTAASACRYCGVVESVNLVEMKGQGSGVGAVAGGVAGALIGNSMGQGNGRTAMTLLGGAGGAYAGNEIEKSAHKTSSYRIRVRMENGVLRTLYQRNPPGVAAGDHVKIVDGVAVQQS</sequence>
<name>A0A0C5J8G0_9PROT</name>
<dbReference type="Proteomes" id="UP000061603">
    <property type="component" value="Chromosome"/>
</dbReference>